<dbReference type="InterPro" id="IPR031329">
    <property type="entry name" value="NEUT/ALK_ceramidase_N"/>
</dbReference>
<dbReference type="RefSeq" id="WP_209975911.1">
    <property type="nucleotide sequence ID" value="NZ_JAGGLB010000023.1"/>
</dbReference>
<dbReference type="Pfam" id="PF04734">
    <property type="entry name" value="Ceramidase_alk"/>
    <property type="match status" value="1"/>
</dbReference>
<evidence type="ECO:0000313" key="3">
    <source>
        <dbReference type="Proteomes" id="UP001519287"/>
    </source>
</evidence>
<feature type="domain" description="Neutral/alkaline non-lysosomal ceramidase N-terminal" evidence="1">
    <location>
        <begin position="4"/>
        <end position="242"/>
    </location>
</feature>
<sequence length="436" mass="47842">MKLLLGTAKVDITPENPIPLAGYSSRKGPYEGVRTPIYARIALFEQWEGEEKKQRLLVVSADLLWWGPEQMPRIRSKLAAEWGLRAEHVILSASHSHSGPQTSHRFPQTGLCDDAYLKGLEHKLLTGVRTAASNVEPVTVERGNGECQIGIHRRKMVDGQIVMLPNPEGPNDQEVTVIRFKDASSGTKALFVHFTCHPTVTPDNYLSAEYCGAAMRSVESALGDEAPALFLQGCTGDVRPALINDEGRFFGGSVKEVNERADLLAEAVFEVLNRPLEQLEPCALAGERILLPLDLAHLPTREELESLQRTGEEGTRKWAQQMLEQPELVTASIPLDIVRLDIAEGLSLLAMNGEMVMEYGLFTKEQSGGAVLPLGYSNGMVGYVSTAQQLVEGGYEATGSYYYFGKSSYFAPSTESKIKDSINLLVQGEKRGATHK</sequence>
<proteinExistence type="predicted"/>
<reference evidence="2 3" key="1">
    <citation type="submission" date="2021-03" db="EMBL/GenBank/DDBJ databases">
        <title>Genomic Encyclopedia of Type Strains, Phase IV (KMG-IV): sequencing the most valuable type-strain genomes for metagenomic binning, comparative biology and taxonomic classification.</title>
        <authorList>
            <person name="Goeker M."/>
        </authorList>
    </citation>
    <scope>NUCLEOTIDE SEQUENCE [LARGE SCALE GENOMIC DNA]</scope>
    <source>
        <strain evidence="2 3">DSM 26048</strain>
    </source>
</reference>
<accession>A0ABS4J2H1</accession>
<evidence type="ECO:0000313" key="2">
    <source>
        <dbReference type="EMBL" id="MBP1994044.1"/>
    </source>
</evidence>
<organism evidence="2 3">
    <name type="scientific">Paenibacillus eucommiae</name>
    <dbReference type="NCBI Taxonomy" id="1355755"/>
    <lineage>
        <taxon>Bacteria</taxon>
        <taxon>Bacillati</taxon>
        <taxon>Bacillota</taxon>
        <taxon>Bacilli</taxon>
        <taxon>Bacillales</taxon>
        <taxon>Paenibacillaceae</taxon>
        <taxon>Paenibacillus</taxon>
    </lineage>
</organism>
<comment type="caution">
    <text evidence="2">The sequence shown here is derived from an EMBL/GenBank/DDBJ whole genome shotgun (WGS) entry which is preliminary data.</text>
</comment>
<name>A0ABS4J2H1_9BACL</name>
<dbReference type="EMBL" id="JAGGLB010000023">
    <property type="protein sequence ID" value="MBP1994044.1"/>
    <property type="molecule type" value="Genomic_DNA"/>
</dbReference>
<dbReference type="Proteomes" id="UP001519287">
    <property type="component" value="Unassembled WGS sequence"/>
</dbReference>
<gene>
    <name evidence="2" type="ORF">J2Z66_005670</name>
</gene>
<keyword evidence="3" id="KW-1185">Reference proteome</keyword>
<evidence type="ECO:0000259" key="1">
    <source>
        <dbReference type="Pfam" id="PF04734"/>
    </source>
</evidence>
<protein>
    <recommendedName>
        <fullName evidence="1">Neutral/alkaline non-lysosomal ceramidase N-terminal domain-containing protein</fullName>
    </recommendedName>
</protein>